<dbReference type="GO" id="GO:0050558">
    <property type="term" value="F:maltose epimerase activity"/>
    <property type="evidence" value="ECO:0007669"/>
    <property type="project" value="UniProtKB-EC"/>
</dbReference>
<dbReference type="InterPro" id="IPR014718">
    <property type="entry name" value="GH-type_carb-bd"/>
</dbReference>
<name>A0A0R1F0U9_LACZE</name>
<gene>
    <name evidence="7" type="ORF">FD51_GL002592</name>
</gene>
<dbReference type="GO" id="GO:0033499">
    <property type="term" value="P:galactose catabolic process via UDP-galactose, Leloir pathway"/>
    <property type="evidence" value="ECO:0007669"/>
    <property type="project" value="TreeGrafter"/>
</dbReference>
<proteinExistence type="inferred from homology"/>
<dbReference type="GO" id="GO:0030246">
    <property type="term" value="F:carbohydrate binding"/>
    <property type="evidence" value="ECO:0007669"/>
    <property type="project" value="InterPro"/>
</dbReference>
<dbReference type="PANTHER" id="PTHR10091:SF0">
    <property type="entry name" value="GALACTOSE MUTAROTASE"/>
    <property type="match status" value="1"/>
</dbReference>
<dbReference type="InterPro" id="IPR015443">
    <property type="entry name" value="Aldose_1-epimerase"/>
</dbReference>
<dbReference type="InterPro" id="IPR008183">
    <property type="entry name" value="Aldose_1/G6P_1-epimerase"/>
</dbReference>
<reference evidence="7 8" key="1">
    <citation type="journal article" date="2015" name="Genome Announc.">
        <title>Expanding the biotechnology potential of lactobacilli through comparative genomics of 213 strains and associated genera.</title>
        <authorList>
            <person name="Sun Z."/>
            <person name="Harris H.M."/>
            <person name="McCann A."/>
            <person name="Guo C."/>
            <person name="Argimon S."/>
            <person name="Zhang W."/>
            <person name="Yang X."/>
            <person name="Jeffery I.B."/>
            <person name="Cooney J.C."/>
            <person name="Kagawa T.F."/>
            <person name="Liu W."/>
            <person name="Song Y."/>
            <person name="Salvetti E."/>
            <person name="Wrobel A."/>
            <person name="Rasinkangas P."/>
            <person name="Parkhill J."/>
            <person name="Rea M.C."/>
            <person name="O'Sullivan O."/>
            <person name="Ritari J."/>
            <person name="Douillard F.P."/>
            <person name="Paul Ross R."/>
            <person name="Yang R."/>
            <person name="Briner A.E."/>
            <person name="Felis G.E."/>
            <person name="de Vos W.M."/>
            <person name="Barrangou R."/>
            <person name="Klaenhammer T.R."/>
            <person name="Caufield P.W."/>
            <person name="Cui Y."/>
            <person name="Zhang H."/>
            <person name="O'Toole P.W."/>
        </authorList>
    </citation>
    <scope>NUCLEOTIDE SEQUENCE [LARGE SCALE GENOMIC DNA]</scope>
    <source>
        <strain evidence="7 8">DSM 20178</strain>
    </source>
</reference>
<dbReference type="Proteomes" id="UP000051984">
    <property type="component" value="Unassembled WGS sequence"/>
</dbReference>
<evidence type="ECO:0000256" key="1">
    <source>
        <dbReference type="ARBA" id="ARBA00005028"/>
    </source>
</evidence>
<dbReference type="PANTHER" id="PTHR10091">
    <property type="entry name" value="ALDOSE-1-EPIMERASE"/>
    <property type="match status" value="1"/>
</dbReference>
<accession>A0A0R1F0U9</accession>
<evidence type="ECO:0000256" key="6">
    <source>
        <dbReference type="PIRSR" id="PIRSR005096-3"/>
    </source>
</evidence>
<evidence type="ECO:0000256" key="2">
    <source>
        <dbReference type="ARBA" id="ARBA00006206"/>
    </source>
</evidence>
<organism evidence="7 8">
    <name type="scientific">Lacticaseibacillus zeae DSM 20178 = KCTC 3804</name>
    <dbReference type="NCBI Taxonomy" id="1423816"/>
    <lineage>
        <taxon>Bacteria</taxon>
        <taxon>Bacillati</taxon>
        <taxon>Bacillota</taxon>
        <taxon>Bacilli</taxon>
        <taxon>Lactobacillales</taxon>
        <taxon>Lactobacillaceae</taxon>
        <taxon>Lacticaseibacillus</taxon>
    </lineage>
</organism>
<keyword evidence="4 5" id="KW-0119">Carbohydrate metabolism</keyword>
<dbReference type="eggNOG" id="COG2017">
    <property type="taxonomic scope" value="Bacteria"/>
</dbReference>
<dbReference type="InterPro" id="IPR047215">
    <property type="entry name" value="Galactose_mutarotase-like"/>
</dbReference>
<dbReference type="Pfam" id="PF01263">
    <property type="entry name" value="Aldose_epim"/>
    <property type="match status" value="1"/>
</dbReference>
<sequence>MMDVSVEQYGQYQGHDLYELTLTNDQGMVVKLLNYGATLEKVLLPEADGLHNMILSLPSREDYSKERNFLGGTVGRIVGRIRGHVWQHGDVKVDLPMNEGNNHIHGGDDGLDRQVYNFRIEKTATTASASFTFVDPDGHNGYPGNLKLQVTYTLTNTNALQYRVDALSDAGTLFNPTNHTYFALDQPATIDDTTLTIPADDYKPLDAEHLPNQGWQPVSGTVFDFRQGQKLGDVIHTRADQITSERGINHPFLLKDGKTLAAKLQTAKHTMTLVTTAPSVVVYTANHFDGTGIPHNIKQFDGVALECQFAPVSGDDLSAITLLPGEPFTLANTWTFE</sequence>
<keyword evidence="3 5" id="KW-0413">Isomerase</keyword>
<dbReference type="Gene3D" id="2.70.98.10">
    <property type="match status" value="1"/>
</dbReference>
<dbReference type="UniPathway" id="UPA00242"/>
<comment type="function">
    <text evidence="5">Catalyzes the interconversion of alpha and beta anomers of maltose.</text>
</comment>
<dbReference type="GO" id="GO:0004034">
    <property type="term" value="F:aldose 1-epimerase activity"/>
    <property type="evidence" value="ECO:0007669"/>
    <property type="project" value="TreeGrafter"/>
</dbReference>
<dbReference type="InterPro" id="IPR011013">
    <property type="entry name" value="Gal_mutarotase_sf_dom"/>
</dbReference>
<dbReference type="EMBL" id="AZCT01000005">
    <property type="protein sequence ID" value="KRK12706.1"/>
    <property type="molecule type" value="Genomic_DNA"/>
</dbReference>
<evidence type="ECO:0000313" key="7">
    <source>
        <dbReference type="EMBL" id="KRK12706.1"/>
    </source>
</evidence>
<dbReference type="PIRSF" id="PIRSF005096">
    <property type="entry name" value="GALM"/>
    <property type="match status" value="1"/>
</dbReference>
<comment type="caution">
    <text evidence="7">The sequence shown here is derived from an EMBL/GenBank/DDBJ whole genome shotgun (WGS) entry which is preliminary data.</text>
</comment>
<dbReference type="EC" id="5.1.3.21" evidence="5"/>
<evidence type="ECO:0000256" key="4">
    <source>
        <dbReference type="ARBA" id="ARBA00023277"/>
    </source>
</evidence>
<comment type="similarity">
    <text evidence="2 5">Belongs to the aldose epimerase family.</text>
</comment>
<comment type="catalytic activity">
    <reaction evidence="5">
        <text>alpha-maltose = beta-maltose</text>
        <dbReference type="Rhea" id="RHEA:21228"/>
        <dbReference type="ChEBI" id="CHEBI:18147"/>
        <dbReference type="ChEBI" id="CHEBI:18167"/>
        <dbReference type="EC" id="5.1.3.21"/>
    </reaction>
</comment>
<evidence type="ECO:0000256" key="5">
    <source>
        <dbReference type="PIRNR" id="PIRNR005096"/>
    </source>
</evidence>
<dbReference type="GO" id="GO:0006006">
    <property type="term" value="P:glucose metabolic process"/>
    <property type="evidence" value="ECO:0007669"/>
    <property type="project" value="TreeGrafter"/>
</dbReference>
<dbReference type="CDD" id="cd09019">
    <property type="entry name" value="galactose_mutarotase_like"/>
    <property type="match status" value="1"/>
</dbReference>
<protein>
    <recommendedName>
        <fullName evidence="5">Maltose epimerase</fullName>
        <ecNumber evidence="5">5.1.3.21</ecNumber>
    </recommendedName>
</protein>
<evidence type="ECO:0000313" key="8">
    <source>
        <dbReference type="Proteomes" id="UP000051984"/>
    </source>
</evidence>
<dbReference type="PATRIC" id="fig|1423816.3.peg.2694"/>
<comment type="pathway">
    <text evidence="1 5">Carbohydrate metabolism; hexose metabolism.</text>
</comment>
<evidence type="ECO:0000256" key="3">
    <source>
        <dbReference type="ARBA" id="ARBA00023235"/>
    </source>
</evidence>
<feature type="binding site" evidence="6">
    <location>
        <begin position="179"/>
        <end position="181"/>
    </location>
    <ligand>
        <name>beta-D-galactose</name>
        <dbReference type="ChEBI" id="CHEBI:27667"/>
    </ligand>
</feature>
<dbReference type="SUPFAM" id="SSF74650">
    <property type="entry name" value="Galactose mutarotase-like"/>
    <property type="match status" value="1"/>
</dbReference>
<dbReference type="AlphaFoldDB" id="A0A0R1F0U9"/>